<comment type="subcellular location">
    <subcellularLocation>
        <location evidence="1">Cell membrane</location>
        <topology evidence="1">Multi-pass membrane protein</topology>
    </subcellularLocation>
</comment>
<evidence type="ECO:0000256" key="3">
    <source>
        <dbReference type="ARBA" id="ARBA00022692"/>
    </source>
</evidence>
<accession>A0A7X0PDT7</accession>
<feature type="transmembrane region" description="Helical" evidence="6">
    <location>
        <begin position="143"/>
        <end position="165"/>
    </location>
</feature>
<keyword evidence="8" id="KW-1185">Reference proteome</keyword>
<evidence type="ECO:0000256" key="2">
    <source>
        <dbReference type="ARBA" id="ARBA00022475"/>
    </source>
</evidence>
<reference evidence="7 8" key="1">
    <citation type="submission" date="2020-08" db="EMBL/GenBank/DDBJ databases">
        <title>Functional genomics of gut bacteria from endangered species of beetles.</title>
        <authorList>
            <person name="Carlos-Shanley C."/>
        </authorList>
    </citation>
    <scope>NUCLEOTIDE SEQUENCE [LARGE SCALE GENOMIC DNA]</scope>
    <source>
        <strain evidence="7 8">S00198</strain>
    </source>
</reference>
<evidence type="ECO:0000256" key="1">
    <source>
        <dbReference type="ARBA" id="ARBA00004651"/>
    </source>
</evidence>
<gene>
    <name evidence="7" type="ORF">HNP48_002752</name>
</gene>
<dbReference type="GO" id="GO:0005886">
    <property type="term" value="C:plasma membrane"/>
    <property type="evidence" value="ECO:0007669"/>
    <property type="project" value="UniProtKB-SubCell"/>
</dbReference>
<name>A0A7X0PDT7_9BURK</name>
<proteinExistence type="predicted"/>
<keyword evidence="5 6" id="KW-0472">Membrane</keyword>
<feature type="transmembrane region" description="Helical" evidence="6">
    <location>
        <begin position="177"/>
        <end position="198"/>
    </location>
</feature>
<feature type="transmembrane region" description="Helical" evidence="6">
    <location>
        <begin position="42"/>
        <end position="63"/>
    </location>
</feature>
<dbReference type="PANTHER" id="PTHR30086">
    <property type="entry name" value="ARGININE EXPORTER PROTEIN ARGO"/>
    <property type="match status" value="1"/>
</dbReference>
<feature type="transmembrane region" description="Helical" evidence="6">
    <location>
        <begin position="75"/>
        <end position="95"/>
    </location>
</feature>
<dbReference type="AlphaFoldDB" id="A0A7X0PDT7"/>
<keyword evidence="4 6" id="KW-1133">Transmembrane helix</keyword>
<sequence>MIALSTWLLILAFAVPMIVSPGPGNTVLAASGGQFGLRRTVPFWMGFEAGNLVWCLVYGFGLSEVFARHPLAYSVLKWGGTVYIVYLAWCFFRSAGATERQDLRPLGFIDGFVSLSLNPKVHSMILVMFSQFLSPGLPLSAQVLQMAVVFVVVGLACHFLWIYGGQVLFSRAQSPRAIRLQGLAFGACMLVVAGVMAVS</sequence>
<keyword evidence="3 6" id="KW-0812">Transmembrane</keyword>
<dbReference type="InterPro" id="IPR001123">
    <property type="entry name" value="LeuE-type"/>
</dbReference>
<dbReference type="EMBL" id="JACHLK010000004">
    <property type="protein sequence ID" value="MBB6560080.1"/>
    <property type="molecule type" value="Genomic_DNA"/>
</dbReference>
<protein>
    <submittedName>
        <fullName evidence="7">Threonine/homoserine/homoserine lactone efflux protein</fullName>
    </submittedName>
</protein>
<dbReference type="Pfam" id="PF01810">
    <property type="entry name" value="LysE"/>
    <property type="match status" value="1"/>
</dbReference>
<dbReference type="PANTHER" id="PTHR30086:SF20">
    <property type="entry name" value="ARGININE EXPORTER PROTEIN ARGO-RELATED"/>
    <property type="match status" value="1"/>
</dbReference>
<comment type="caution">
    <text evidence="7">The sequence shown here is derived from an EMBL/GenBank/DDBJ whole genome shotgun (WGS) entry which is preliminary data.</text>
</comment>
<dbReference type="GO" id="GO:0015171">
    <property type="term" value="F:amino acid transmembrane transporter activity"/>
    <property type="evidence" value="ECO:0007669"/>
    <property type="project" value="TreeGrafter"/>
</dbReference>
<evidence type="ECO:0000256" key="6">
    <source>
        <dbReference type="SAM" id="Phobius"/>
    </source>
</evidence>
<dbReference type="RefSeq" id="WP_184857696.1">
    <property type="nucleotide sequence ID" value="NZ_JACHLK010000004.1"/>
</dbReference>
<evidence type="ECO:0000313" key="7">
    <source>
        <dbReference type="EMBL" id="MBB6560080.1"/>
    </source>
</evidence>
<evidence type="ECO:0000256" key="5">
    <source>
        <dbReference type="ARBA" id="ARBA00023136"/>
    </source>
</evidence>
<evidence type="ECO:0000256" key="4">
    <source>
        <dbReference type="ARBA" id="ARBA00022989"/>
    </source>
</evidence>
<dbReference type="Proteomes" id="UP000575083">
    <property type="component" value="Unassembled WGS sequence"/>
</dbReference>
<keyword evidence="2" id="KW-1003">Cell membrane</keyword>
<evidence type="ECO:0000313" key="8">
    <source>
        <dbReference type="Proteomes" id="UP000575083"/>
    </source>
</evidence>
<organism evidence="7 8">
    <name type="scientific">Acidovorax soli</name>
    <dbReference type="NCBI Taxonomy" id="592050"/>
    <lineage>
        <taxon>Bacteria</taxon>
        <taxon>Pseudomonadati</taxon>
        <taxon>Pseudomonadota</taxon>
        <taxon>Betaproteobacteria</taxon>
        <taxon>Burkholderiales</taxon>
        <taxon>Comamonadaceae</taxon>
        <taxon>Acidovorax</taxon>
    </lineage>
</organism>